<dbReference type="RefSeq" id="WP_387995953.1">
    <property type="nucleotide sequence ID" value="NZ_BAABHL010000120.1"/>
</dbReference>
<evidence type="ECO:0000256" key="2">
    <source>
        <dbReference type="PROSITE-ProRule" id="PRU00335"/>
    </source>
</evidence>
<dbReference type="Pfam" id="PF00440">
    <property type="entry name" value="TetR_N"/>
    <property type="match status" value="1"/>
</dbReference>
<name>A0A840F1K7_9ACTN</name>
<dbReference type="Gene3D" id="1.10.357.10">
    <property type="entry name" value="Tetracycline Repressor, domain 2"/>
    <property type="match status" value="1"/>
</dbReference>
<dbReference type="GO" id="GO:0003677">
    <property type="term" value="F:DNA binding"/>
    <property type="evidence" value="ECO:0007669"/>
    <property type="project" value="UniProtKB-UniRule"/>
</dbReference>
<dbReference type="PROSITE" id="PS50977">
    <property type="entry name" value="HTH_TETR_2"/>
    <property type="match status" value="1"/>
</dbReference>
<feature type="region of interest" description="Disordered" evidence="3">
    <location>
        <begin position="147"/>
        <end position="206"/>
    </location>
</feature>
<evidence type="ECO:0000256" key="3">
    <source>
        <dbReference type="SAM" id="MobiDB-lite"/>
    </source>
</evidence>
<evidence type="ECO:0000256" key="1">
    <source>
        <dbReference type="ARBA" id="ARBA00023125"/>
    </source>
</evidence>
<dbReference type="EMBL" id="JACIFP010000001">
    <property type="protein sequence ID" value="MBB4136388.1"/>
    <property type="molecule type" value="Genomic_DNA"/>
</dbReference>
<protein>
    <recommendedName>
        <fullName evidence="4">HTH tetR-type domain-containing protein</fullName>
    </recommendedName>
</protein>
<evidence type="ECO:0000259" key="4">
    <source>
        <dbReference type="PROSITE" id="PS50977"/>
    </source>
</evidence>
<dbReference type="InterPro" id="IPR009057">
    <property type="entry name" value="Homeodomain-like_sf"/>
</dbReference>
<comment type="caution">
    <text evidence="5">The sequence shown here is derived from an EMBL/GenBank/DDBJ whole genome shotgun (WGS) entry which is preliminary data.</text>
</comment>
<accession>A0A840F1K7</accession>
<feature type="domain" description="HTH tetR-type" evidence="4">
    <location>
        <begin position="76"/>
        <end position="136"/>
    </location>
</feature>
<proteinExistence type="predicted"/>
<reference evidence="5 6" key="1">
    <citation type="submission" date="2020-08" db="EMBL/GenBank/DDBJ databases">
        <title>Sequencing the genomes of 1000 actinobacteria strains.</title>
        <authorList>
            <person name="Klenk H.-P."/>
        </authorList>
    </citation>
    <scope>NUCLEOTIDE SEQUENCE [LARGE SCALE GENOMIC DNA]</scope>
    <source>
        <strain evidence="5 6">DSM 45298</strain>
    </source>
</reference>
<organism evidence="5 6">
    <name type="scientific">Gordonia humi</name>
    <dbReference type="NCBI Taxonomy" id="686429"/>
    <lineage>
        <taxon>Bacteria</taxon>
        <taxon>Bacillati</taxon>
        <taxon>Actinomycetota</taxon>
        <taxon>Actinomycetes</taxon>
        <taxon>Mycobacteriales</taxon>
        <taxon>Gordoniaceae</taxon>
        <taxon>Gordonia</taxon>
    </lineage>
</organism>
<evidence type="ECO:0000313" key="5">
    <source>
        <dbReference type="EMBL" id="MBB4136388.1"/>
    </source>
</evidence>
<keyword evidence="6" id="KW-1185">Reference proteome</keyword>
<dbReference type="Proteomes" id="UP000551501">
    <property type="component" value="Unassembled WGS sequence"/>
</dbReference>
<evidence type="ECO:0000313" key="6">
    <source>
        <dbReference type="Proteomes" id="UP000551501"/>
    </source>
</evidence>
<dbReference type="InterPro" id="IPR001647">
    <property type="entry name" value="HTH_TetR"/>
</dbReference>
<keyword evidence="1 2" id="KW-0238">DNA-binding</keyword>
<dbReference type="SUPFAM" id="SSF46689">
    <property type="entry name" value="Homeodomain-like"/>
    <property type="match status" value="1"/>
</dbReference>
<feature type="compositionally biased region" description="Basic and acidic residues" evidence="3">
    <location>
        <begin position="164"/>
        <end position="184"/>
    </location>
</feature>
<feature type="DNA-binding region" description="H-T-H motif" evidence="2">
    <location>
        <begin position="99"/>
        <end position="118"/>
    </location>
</feature>
<feature type="compositionally biased region" description="Basic residues" evidence="3">
    <location>
        <begin position="185"/>
        <end position="195"/>
    </location>
</feature>
<sequence length="238" mass="26184">MVDPVRLVVEGREQCAYRIGRLGYRVDAAGQRRGDRVRRLSRGEDVADDGVGERALTFMASSSAPRRVTPRQQRAVAMRDRLLAETIALLTRHPGQRPTTQQEADAAHVSIGTVYRYFASMESLIDELRTRSIRDITTDLATGVGAALGQDPLGPHRPRTRRSGVLDDGRHGEPVFADRVDARAGRRSRGPRRGRRPDAVGGVHGSVSARSDLIGDVHRPVLRWGTGRGRRFVRTVGG</sequence>
<gene>
    <name evidence="5" type="ORF">BKA16_002940</name>
</gene>
<dbReference type="AlphaFoldDB" id="A0A840F1K7"/>